<dbReference type="Pfam" id="PF18413">
    <property type="entry name" value="Neuraminidase"/>
    <property type="match status" value="1"/>
</dbReference>
<dbReference type="InterPro" id="IPR040840">
    <property type="entry name" value="TcA_TcB_BD"/>
</dbReference>
<feature type="domain" description="Tc toxin complex TcA C-terminal TcB-binding" evidence="2">
    <location>
        <begin position="2269"/>
        <end position="2564"/>
    </location>
</feature>
<evidence type="ECO:0000259" key="3">
    <source>
        <dbReference type="Pfam" id="PF18413"/>
    </source>
</evidence>
<dbReference type="Pfam" id="PF20220">
    <property type="entry name" value="ABC_toxin_N"/>
    <property type="match status" value="1"/>
</dbReference>
<name>A0A7X3FER3_9BACL</name>
<keyword evidence="1" id="KW-0843">Virulence</keyword>
<dbReference type="Pfam" id="PF03538">
    <property type="entry name" value="VRP1"/>
    <property type="match status" value="1"/>
</dbReference>
<accession>A0A7X3FER3</accession>
<dbReference type="EMBL" id="RHLK01000001">
    <property type="protein sequence ID" value="MVO98270.1"/>
    <property type="molecule type" value="Genomic_DNA"/>
</dbReference>
<reference evidence="5 6" key="1">
    <citation type="journal article" date="2019" name="Microorganisms">
        <title>Paenibacillus lutrae sp. nov., A Chitinolytic Species Isolated from A River Otter in Castril Natural Park, Granada, Spain.</title>
        <authorList>
            <person name="Rodriguez M."/>
            <person name="Reina J.C."/>
            <person name="Bejar V."/>
            <person name="Llamas I."/>
        </authorList>
    </citation>
    <scope>NUCLEOTIDE SEQUENCE [LARGE SCALE GENOMIC DNA]</scope>
    <source>
        <strain evidence="5 6">N10</strain>
    </source>
</reference>
<evidence type="ECO:0000256" key="1">
    <source>
        <dbReference type="ARBA" id="ARBA00023026"/>
    </source>
</evidence>
<dbReference type="RefSeq" id="WP_157332319.1">
    <property type="nucleotide sequence ID" value="NZ_RHLK01000001.1"/>
</dbReference>
<dbReference type="Proteomes" id="UP000490800">
    <property type="component" value="Unassembled WGS sequence"/>
</dbReference>
<keyword evidence="6" id="KW-1185">Reference proteome</keyword>
<evidence type="ECO:0000259" key="4">
    <source>
        <dbReference type="Pfam" id="PF20220"/>
    </source>
</evidence>
<comment type="caution">
    <text evidence="5">The sequence shown here is derived from an EMBL/GenBank/DDBJ whole genome shotgun (WGS) entry which is preliminary data.</text>
</comment>
<dbReference type="OrthoDB" id="9781691at2"/>
<feature type="domain" description="Neuraminidase-like" evidence="3">
    <location>
        <begin position="1063"/>
        <end position="1187"/>
    </location>
</feature>
<gene>
    <name evidence="5" type="ORF">EDM21_01735</name>
</gene>
<dbReference type="Pfam" id="PF18276">
    <property type="entry name" value="TcA_TcB_BD"/>
    <property type="match status" value="1"/>
</dbReference>
<dbReference type="InterPro" id="IPR018003">
    <property type="entry name" value="Insecticidal_toxin/plasmid_vir"/>
</dbReference>
<protein>
    <recommendedName>
        <fullName evidence="7">Virulence plasmid A protein</fullName>
    </recommendedName>
</protein>
<organism evidence="5 6">
    <name type="scientific">Paenibacillus lutrae</name>
    <dbReference type="NCBI Taxonomy" id="2078573"/>
    <lineage>
        <taxon>Bacteria</taxon>
        <taxon>Bacillati</taxon>
        <taxon>Bacillota</taxon>
        <taxon>Bacilli</taxon>
        <taxon>Bacillales</taxon>
        <taxon>Paenibacillaceae</taxon>
        <taxon>Paenibacillus</taxon>
    </lineage>
</organism>
<evidence type="ECO:0008006" key="7">
    <source>
        <dbReference type="Google" id="ProtNLM"/>
    </source>
</evidence>
<evidence type="ECO:0000313" key="5">
    <source>
        <dbReference type="EMBL" id="MVO98270.1"/>
    </source>
</evidence>
<dbReference type="InterPro" id="IPR041079">
    <property type="entry name" value="Neuraminidase-like"/>
</dbReference>
<sequence>MDIQSYLSEAHPTLAQFYANNPNFDVNHFNFTNAASVEALSGSGDQHSEALNLLGSYQRLLRLTDDPQAASALLAGSSKSDNGNGDGSPSLHSAFQIAAINPAHFVQSYGPLLGESGEEQAAAIHAKAKHIEAQAMHQWASISQLSAPHTRNFAANSISESILQHYEALPDYQEIFGTLNYCECDECKSIFGPAAYLVDLMRIANQYITVPNRSTIPANMTLAARRPDLANIPLTCENTNTTLPYLQVVNERLEAAVRSALSIKGDLYQALAGQVYPFNLPFQYPLEQMRIYLKRLNVKLQDVYTVLGSPAPGVTAETLGLSQEEFSLISTSTTDETQLQAYYGVTDLKALSDVDTFCKQTGLTLVQLQTLFNQDLAASEIQAGLTKSFFINYGLAQPLQVNSQDTAWTIVNLTNDALDRIHRFLRLSNKLGWSYTDLDWALQCVTSGAPKLDSVALTDLAKLKTVTEQWNLSIVQAGALIFDVKTYGQGDGAISNTAFDKLFNGPESAPYHPADDGKSSYSFNPMFTDTLLYWTVGAADADNMKLASRIAAALKLSQSDLNLLAAALFGEQVKIPLTVGKLSTLYRYSLFGNMLGMSVAQLVLLLRLFDQLTWVPTLDAWTLMKKNADRLKRSRLNVYELDYVVNGNVSAYVDPLYRPADLDGWLNNLPQLIASMSSRQDPATLLQEQALQLIGQIAAFFHVQTVEIAGLIDLLNETDLVAVFTDPKQKSTAEARMKQLSQWLVLARKFSLTTDDLAVVKNSLPAFGITDTAKLTAANVLDVYAYQELKVLFNDVNGSISLYMSASTDYDEAAALTEITGLADTEILSLFTSFPSLSRIERLYLLQKVMGVMKSTGASFKLLVNVSKVAGLGAGTHWPDYVEAADNLLMALRARLGGDDWETLYLQVNGAVQEKQRTALISTALNALSQMEDLGWIQNSRNVYEYLLIDVEMSGCATISYIKEALNAMQLYLLRSRERLEPGVIDFDIPAVWWSWMINYRIWEANRQVFLYPENYIDPSYRQNKTALFTEFENTLKQGDITKETVEAAYRKYLDRFAELAKLKVVDTYHTHVTDPTHDNAEVTYLFARTETQPYKYYYLTRDEGNVWSEWNEIKVTINSDTVSPVYVFNRLFLFWVEQKVVKDNGSGTTQQKSVKAAIRYTFYNFSGTWVPPQTLAEDVVISADNSTFITRDGVNTLFNASQFDSSQLWWNKVYPLKIERNNYLTPNVGANRFEKLVLFLGPMIVIGGLSAFAMPDAPVSANDTLQQFENRLYEVVHQFALAKKVGHTGFLPLFQPIVIQDDLQPGFIVNPDEYIITAKEAAISETYFRPEIDRSSGRLNLIDTSSILYDNYAADSIRIPSPVLAASPLNASSFVSALLGIDAAQSTAVYNGLVQSGYLNDRGYPQSSLNFAQLGKDVAGYLTGQANIPAKISYVLEQISQAIGTVSLSGNMRGNEYEVLTVKNHPAAFLFKGDKEAFLFMDTESEVQDRVPTISEALLNPDTIFTPASFISAQVNIDANGSQTIYNLLVSGGFLDGDGVLKNDSDAQSLTEYLQPQLVSSTSAVVNVLMNSPMFTEQSFVAAAPIDIEASGSQLIFQQFIKTGYLDPNGRILADIDFYELLEYVKGLLDGQPSEDLKVRHVMDTLYQWPFPVSVGFLDRNKDGIGSIKYRFSAFRLTTAAVHRLSSTLFTGGVDALLSLESQQIPIEAELLFKRFQFDSNYVIAPDASDGSQVDFWGAYKTYYWELFFHAPYLIADLLKTNQSYQDAEKWYQYIFNPTLQPFQIGAGDFQTSTIGLTSSQRIYKILVDQKIITDAGAVSADFSETTPIRQLFAFLDDKQIDSVRNRLLNDKLGNPSARFWQFNPFRNHTLESLKDQLTNPQEISAYNMDPFDPDAIAGLRIGAYEKAVVMAYVDNLLQWGDSYFAQYTWEAIVTATMMYVYAYDLLGPRPENLGKSPEPAPKTFADLLAQFKDGIPQFLIALEQETPASGALMTHAPFNALDTYFCVPENEQFIAYWDRVEDRLFKIRHCLNLQGIPQTLALFEPPVDPAQLIRMVSAGVNPLAALKPENQGVPYRFTFMLERAKSLAGTLTQFGGSLLAALERNDAESLSLLQSTHEKNILNLTTMIKEKQLEEMNATLASLSESRANAAFRQDHYSSLYDENINGLEITDMVLRGVSTDLQAVSIAIHGLSIGAYLAPNIFGLADGGMQFGDAVNAGAAMADGSASGLDKAAGLINTGAQYVRRREEWGLQRDVAASEVKQLDEQIAGGNVRAAMLQRELDIHQQSIKQQDEMEQFLRGKFTGQELYQWMISRLSTAYFQCYQLAVDMAMAAQATYQYELERQDQFLQFDYWDNLHRGLLAGEGLLLALNQMEKAYVFNNSRDLELEKTVSLLHLDPVKFITFKGGMQGGTGAQGKLDFELNEKLFDFDFPGHYCRKIKSISISIPALVGPYQNINAVLVQNRNSVVIQSDITGVNYLLNPSDPAPGPEVLRQDHVAQQVALTRGMNDSGLFVLDFKDDRYLPFEGTGAVSSWTLNLPPETNRFDFGNISDIIVKIQYTAKDGGAQFANQVRQQLHADSAPYPYTPAKIMDLKQAFPSDWFALFHPPATQGVQQISFPVTDRSILTHLSDVSLLSATVLVLTSNLVAVSDKDKSTPFLSLKLGDNPATPINVTNNTGTCDLSNVAGTGLDATLQFSLSNTPDALLLNGALNPDVLAGLTVIITYQSNVFAKTSTIN</sequence>
<evidence type="ECO:0000259" key="2">
    <source>
        <dbReference type="Pfam" id="PF18276"/>
    </source>
</evidence>
<feature type="domain" description="ABC toxin N-terminal" evidence="4">
    <location>
        <begin position="912"/>
        <end position="1033"/>
    </location>
</feature>
<proteinExistence type="predicted"/>
<dbReference type="InterPro" id="IPR046839">
    <property type="entry name" value="ABC_toxin_N"/>
</dbReference>
<evidence type="ECO:0000313" key="6">
    <source>
        <dbReference type="Proteomes" id="UP000490800"/>
    </source>
</evidence>